<reference evidence="2 3" key="1">
    <citation type="journal article" date="2011" name="Cell">
        <title>The monarch butterfly genome yields insights into long-distance migration.</title>
        <authorList>
            <person name="Zhan S."/>
            <person name="Merlin C."/>
            <person name="Boore J.L."/>
            <person name="Reppert S.M."/>
        </authorList>
    </citation>
    <scope>NUCLEOTIDE SEQUENCE [LARGE SCALE GENOMIC DNA]</scope>
    <source>
        <strain evidence="2">F-2</strain>
    </source>
</reference>
<name>A0A212FPW9_DANPL</name>
<dbReference type="EMBL" id="AGBW02000285">
    <property type="protein sequence ID" value="OWR55796.1"/>
    <property type="molecule type" value="Genomic_DNA"/>
</dbReference>
<organism evidence="2 3">
    <name type="scientific">Danaus plexippus plexippus</name>
    <dbReference type="NCBI Taxonomy" id="278856"/>
    <lineage>
        <taxon>Eukaryota</taxon>
        <taxon>Metazoa</taxon>
        <taxon>Ecdysozoa</taxon>
        <taxon>Arthropoda</taxon>
        <taxon>Hexapoda</taxon>
        <taxon>Insecta</taxon>
        <taxon>Pterygota</taxon>
        <taxon>Neoptera</taxon>
        <taxon>Endopterygota</taxon>
        <taxon>Lepidoptera</taxon>
        <taxon>Glossata</taxon>
        <taxon>Ditrysia</taxon>
        <taxon>Papilionoidea</taxon>
        <taxon>Nymphalidae</taxon>
        <taxon>Danainae</taxon>
        <taxon>Danaini</taxon>
        <taxon>Danaina</taxon>
        <taxon>Danaus</taxon>
        <taxon>Danaus</taxon>
    </lineage>
</organism>
<dbReference type="Proteomes" id="UP000007151">
    <property type="component" value="Unassembled WGS sequence"/>
</dbReference>
<protein>
    <submittedName>
        <fullName evidence="2">Uncharacterized protein</fullName>
    </submittedName>
</protein>
<feature type="compositionally biased region" description="Polar residues" evidence="1">
    <location>
        <begin position="1"/>
        <end position="21"/>
    </location>
</feature>
<gene>
    <name evidence="2" type="ORF">KGM_207751</name>
</gene>
<dbReference type="InParanoid" id="A0A212FPW9"/>
<keyword evidence="3" id="KW-1185">Reference proteome</keyword>
<proteinExistence type="predicted"/>
<feature type="region of interest" description="Disordered" evidence="1">
    <location>
        <begin position="62"/>
        <end position="86"/>
    </location>
</feature>
<evidence type="ECO:0000313" key="2">
    <source>
        <dbReference type="EMBL" id="OWR55796.1"/>
    </source>
</evidence>
<dbReference type="KEGG" id="dpl:KGM_207751"/>
<evidence type="ECO:0000256" key="1">
    <source>
        <dbReference type="SAM" id="MobiDB-lite"/>
    </source>
</evidence>
<feature type="compositionally biased region" description="Basic and acidic residues" evidence="1">
    <location>
        <begin position="64"/>
        <end position="79"/>
    </location>
</feature>
<sequence>MQMKSETSTSSHQLSKLSNVSGLKIVKTNASNKVEEKCEVTSANKNTLEALEKLQKQGLLIKKPRFEEYSEQTDSHSESDADESDK</sequence>
<dbReference type="AlphaFoldDB" id="A0A212FPW9"/>
<evidence type="ECO:0000313" key="3">
    <source>
        <dbReference type="Proteomes" id="UP000007151"/>
    </source>
</evidence>
<feature type="region of interest" description="Disordered" evidence="1">
    <location>
        <begin position="1"/>
        <end position="22"/>
    </location>
</feature>
<comment type="caution">
    <text evidence="2">The sequence shown here is derived from an EMBL/GenBank/DDBJ whole genome shotgun (WGS) entry which is preliminary data.</text>
</comment>
<accession>A0A212FPW9</accession>